<sequence>MFDLSSFGAAMAVYVIGTASPGPGNLAIANTSLSYGRTPGLALAAGVISGSLCWGAMTAAGVSALLMSNTQVLVWLKILGACYLLWLAYKSIRGALSPNAVDLKRARAKQGRTLGFYLQGLGIHLTNPKAALTWFTVTTVGLSATAPSWASFVLVGSCAVAGFVIFCAYALAFSARSAEPFFVRTRKAFGLVCGAFYSMVAAGFIGSLL</sequence>
<feature type="transmembrane region" description="Helical" evidence="6">
    <location>
        <begin position="41"/>
        <end position="66"/>
    </location>
</feature>
<dbReference type="EMBL" id="CP011110">
    <property type="protein sequence ID" value="AKA25841.1"/>
    <property type="molecule type" value="Genomic_DNA"/>
</dbReference>
<reference evidence="7 8" key="1">
    <citation type="journal article" date="2015" name="Mol. Plant Microbe Interact.">
        <title>Comparative Genomic Analysis of Pseudomonas chlororaphis PCL1606 Reveals New Insight into Antifungal Compounds Involved in Biocontrol.</title>
        <authorList>
            <person name="Calderon C.E."/>
            <person name="Ramos C."/>
            <person name="de Vicente A."/>
            <person name="Cazorla F.M."/>
        </authorList>
    </citation>
    <scope>NUCLEOTIDE SEQUENCE [LARGE SCALE GENOMIC DNA]</scope>
    <source>
        <strain evidence="7 8">PCL1606</strain>
    </source>
</reference>
<evidence type="ECO:0008006" key="9">
    <source>
        <dbReference type="Google" id="ProtNLM"/>
    </source>
</evidence>
<dbReference type="Proteomes" id="UP000032748">
    <property type="component" value="Chromosome"/>
</dbReference>
<keyword evidence="4 6" id="KW-1133">Transmembrane helix</keyword>
<proteinExistence type="predicted"/>
<comment type="subcellular location">
    <subcellularLocation>
        <location evidence="1">Cell membrane</location>
        <topology evidence="1">Multi-pass membrane protein</topology>
    </subcellularLocation>
</comment>
<evidence type="ECO:0000313" key="7">
    <source>
        <dbReference type="EMBL" id="AKA25841.1"/>
    </source>
</evidence>
<feature type="transmembrane region" description="Helical" evidence="6">
    <location>
        <begin position="188"/>
        <end position="208"/>
    </location>
</feature>
<dbReference type="Pfam" id="PF01810">
    <property type="entry name" value="LysE"/>
    <property type="match status" value="1"/>
</dbReference>
<dbReference type="PATRIC" id="fig|587753.10.peg.4391"/>
<gene>
    <name evidence="7" type="ORF">PCL1606_43940</name>
</gene>
<evidence type="ECO:0000256" key="3">
    <source>
        <dbReference type="ARBA" id="ARBA00022692"/>
    </source>
</evidence>
<evidence type="ECO:0000256" key="4">
    <source>
        <dbReference type="ARBA" id="ARBA00022989"/>
    </source>
</evidence>
<evidence type="ECO:0000256" key="1">
    <source>
        <dbReference type="ARBA" id="ARBA00004651"/>
    </source>
</evidence>
<evidence type="ECO:0000256" key="6">
    <source>
        <dbReference type="SAM" id="Phobius"/>
    </source>
</evidence>
<dbReference type="OrthoDB" id="9804822at2"/>
<dbReference type="KEGG" id="pcz:PCL1606_43940"/>
<dbReference type="RefSeq" id="WP_044461914.1">
    <property type="nucleotide sequence ID" value="NZ_CP011110.1"/>
</dbReference>
<evidence type="ECO:0000256" key="2">
    <source>
        <dbReference type="ARBA" id="ARBA00022475"/>
    </source>
</evidence>
<organism evidence="7 8">
    <name type="scientific">Pseudomonas chlororaphis</name>
    <dbReference type="NCBI Taxonomy" id="587753"/>
    <lineage>
        <taxon>Bacteria</taxon>
        <taxon>Pseudomonadati</taxon>
        <taxon>Pseudomonadota</taxon>
        <taxon>Gammaproteobacteria</taxon>
        <taxon>Pseudomonadales</taxon>
        <taxon>Pseudomonadaceae</taxon>
        <taxon>Pseudomonas</taxon>
    </lineage>
</organism>
<feature type="transmembrane region" description="Helical" evidence="6">
    <location>
        <begin position="149"/>
        <end position="176"/>
    </location>
</feature>
<evidence type="ECO:0000256" key="5">
    <source>
        <dbReference type="ARBA" id="ARBA00023136"/>
    </source>
</evidence>
<dbReference type="PANTHER" id="PTHR30086">
    <property type="entry name" value="ARGININE EXPORTER PROTEIN ARGO"/>
    <property type="match status" value="1"/>
</dbReference>
<dbReference type="AlphaFoldDB" id="A0A0D5Y3H6"/>
<name>A0A0D5Y3H6_9PSED</name>
<dbReference type="GO" id="GO:0015171">
    <property type="term" value="F:amino acid transmembrane transporter activity"/>
    <property type="evidence" value="ECO:0007669"/>
    <property type="project" value="TreeGrafter"/>
</dbReference>
<dbReference type="GO" id="GO:0005886">
    <property type="term" value="C:plasma membrane"/>
    <property type="evidence" value="ECO:0007669"/>
    <property type="project" value="UniProtKB-SubCell"/>
</dbReference>
<feature type="transmembrane region" description="Helical" evidence="6">
    <location>
        <begin position="114"/>
        <end position="137"/>
    </location>
</feature>
<protein>
    <recommendedName>
        <fullName evidence="9">LysE family translocator</fullName>
    </recommendedName>
</protein>
<keyword evidence="5 6" id="KW-0472">Membrane</keyword>
<accession>A0A0D5Y3H6</accession>
<keyword evidence="3 6" id="KW-0812">Transmembrane</keyword>
<dbReference type="PANTHER" id="PTHR30086:SF21">
    <property type="entry name" value="TRANSPORT PROTEIN"/>
    <property type="match status" value="1"/>
</dbReference>
<feature type="transmembrane region" description="Helical" evidence="6">
    <location>
        <begin position="72"/>
        <end position="89"/>
    </location>
</feature>
<feature type="transmembrane region" description="Helical" evidence="6">
    <location>
        <begin position="6"/>
        <end position="29"/>
    </location>
</feature>
<dbReference type="InterPro" id="IPR001123">
    <property type="entry name" value="LeuE-type"/>
</dbReference>
<keyword evidence="2" id="KW-1003">Cell membrane</keyword>
<evidence type="ECO:0000313" key="8">
    <source>
        <dbReference type="Proteomes" id="UP000032748"/>
    </source>
</evidence>